<dbReference type="SUPFAM" id="SSF52058">
    <property type="entry name" value="L domain-like"/>
    <property type="match status" value="3"/>
</dbReference>
<dbReference type="InterPro" id="IPR056789">
    <property type="entry name" value="LRR_R13L1-DRL21"/>
</dbReference>
<evidence type="ECO:0000313" key="2">
    <source>
        <dbReference type="EMBL" id="KAF2299632.1"/>
    </source>
</evidence>
<proteinExistence type="predicted"/>
<comment type="caution">
    <text evidence="2">The sequence shown here is derived from an EMBL/GenBank/DDBJ whole genome shotgun (WGS) entry which is preliminary data.</text>
</comment>
<feature type="domain" description="R13L1/DRL21-like LRR repeat region" evidence="1">
    <location>
        <begin position="2"/>
        <end position="122"/>
    </location>
</feature>
<organism evidence="2 3">
    <name type="scientific">Hevea brasiliensis</name>
    <name type="common">Para rubber tree</name>
    <name type="synonym">Siphonia brasiliensis</name>
    <dbReference type="NCBI Taxonomy" id="3981"/>
    <lineage>
        <taxon>Eukaryota</taxon>
        <taxon>Viridiplantae</taxon>
        <taxon>Streptophyta</taxon>
        <taxon>Embryophyta</taxon>
        <taxon>Tracheophyta</taxon>
        <taxon>Spermatophyta</taxon>
        <taxon>Magnoliopsida</taxon>
        <taxon>eudicotyledons</taxon>
        <taxon>Gunneridae</taxon>
        <taxon>Pentapetalae</taxon>
        <taxon>rosids</taxon>
        <taxon>fabids</taxon>
        <taxon>Malpighiales</taxon>
        <taxon>Euphorbiaceae</taxon>
        <taxon>Crotonoideae</taxon>
        <taxon>Micrandreae</taxon>
        <taxon>Hevea</taxon>
    </lineage>
</organism>
<evidence type="ECO:0000313" key="3">
    <source>
        <dbReference type="Proteomes" id="UP000467840"/>
    </source>
</evidence>
<dbReference type="Pfam" id="PF25019">
    <property type="entry name" value="LRR_R13L1-DRL21"/>
    <property type="match status" value="2"/>
</dbReference>
<feature type="domain" description="R13L1/DRL21-like LRR repeat region" evidence="1">
    <location>
        <begin position="238"/>
        <end position="295"/>
    </location>
</feature>
<reference evidence="2 3" key="1">
    <citation type="journal article" date="2020" name="Mol. Plant">
        <title>The Chromosome-Based Rubber Tree Genome Provides New Insights into Spurge Genome Evolution and Rubber Biosynthesis.</title>
        <authorList>
            <person name="Liu J."/>
            <person name="Shi C."/>
            <person name="Shi C.C."/>
            <person name="Li W."/>
            <person name="Zhang Q.J."/>
            <person name="Zhang Y."/>
            <person name="Li K."/>
            <person name="Lu H.F."/>
            <person name="Shi C."/>
            <person name="Zhu S.T."/>
            <person name="Xiao Z.Y."/>
            <person name="Nan H."/>
            <person name="Yue Y."/>
            <person name="Zhu X.G."/>
            <person name="Wu Y."/>
            <person name="Hong X.N."/>
            <person name="Fan G.Y."/>
            <person name="Tong Y."/>
            <person name="Zhang D."/>
            <person name="Mao C.L."/>
            <person name="Liu Y.L."/>
            <person name="Hao S.J."/>
            <person name="Liu W.Q."/>
            <person name="Lv M.Q."/>
            <person name="Zhang H.B."/>
            <person name="Liu Y."/>
            <person name="Hu-Tang G.R."/>
            <person name="Wang J.P."/>
            <person name="Wang J.H."/>
            <person name="Sun Y.H."/>
            <person name="Ni S.B."/>
            <person name="Chen W.B."/>
            <person name="Zhang X.C."/>
            <person name="Jiao Y.N."/>
            <person name="Eichler E.E."/>
            <person name="Li G.H."/>
            <person name="Liu X."/>
            <person name="Gao L.Z."/>
        </authorList>
    </citation>
    <scope>NUCLEOTIDE SEQUENCE [LARGE SCALE GENOMIC DNA]</scope>
    <source>
        <strain evidence="3">cv. GT1</strain>
        <tissue evidence="2">Leaf</tissue>
    </source>
</reference>
<dbReference type="EMBL" id="JAAGAX010000010">
    <property type="protein sequence ID" value="KAF2299632.1"/>
    <property type="molecule type" value="Genomic_DNA"/>
</dbReference>
<dbReference type="PANTHER" id="PTHR47186:SF42">
    <property type="entry name" value="DISEASE RESISTANCE RPP13-LIKE PROTEIN 1"/>
    <property type="match status" value="1"/>
</dbReference>
<gene>
    <name evidence="2" type="ORF">GH714_001681</name>
</gene>
<sequence length="881" mass="99454">MGKLQHVQGELIIHNLQNVLNAQDAAEAKLQDKKLKKLEFRWAQNVKIKNPEHVGGILEQLKPHLELESLSIKDYGGRGFPDWFFNSYLSKLVSLELNGCKSCSSLPPLGELASLKELSVSSFEALRSIGAEFYGIYSPTENPFPSLESLKFELMKEWHEWEDKAGAFPCLKKLYLAQCPKLKKTLPSDPPCLKILYISYCPQLELKLPKIYYLLPEVVKQMDDVSPAFQVAESSSESLLKSLSINEYGGTGIPDWFSNSYLSNFVSLELNGCKSCSSLPPLGLLTSLKELSISRFEALKSVGSEFYGGDGAIENPFPSLESLKFHSMRQWHEWEDKEGSFTCLQKLHIEECPNLKKTLPSDLPCLTKLYISRCQQLELRLPKVSVDYNLEFNFESGWMQLIKSSSSQYLRLHSSVDLLPEIVKQMDGVSPALEVTESPSESLLKSLSIYDCPNLESFLSAEVTSTDIISHFQHIHMINCGRVSVVSLLGAQNIQSVRIQENDFDVSFFRMLSQLCRLKVDLLRDSGIFRTWMTDELVSYVEEVEIRDKFELFPPLKGFPNLKNLDIVGCSSLESPFAERASHGDFTSLSSLRIYSCPDSVFFQKGVSLNLTSLVLWGCSQLKSLPEGGLPSKFHSLYIHNCNKVVDGLMQLDLRLLPLFQELTVGGSNYVELPEETLLPSTLTFLRLLDHQYLKCLNYKDLVHLTQLTIGNCPKLQSSPECMQTLLPSLVCLTIYGCPELNSFLTRGLPSKLQMLEILYCDKLVAGLMRYDLRQLPALSHLTIVGYHHVELLPEETLLPSTLTSLVLCNFGKLKSIGLQHLRFLQKLTIGQCPSLQGWPKEKLGDSVKTLRIYGCPLLTQSFSKEEERSKISHVHEKLWV</sequence>
<dbReference type="AlphaFoldDB" id="A0A6A6LDZ6"/>
<dbReference type="Proteomes" id="UP000467840">
    <property type="component" value="Chromosome 4"/>
</dbReference>
<keyword evidence="3" id="KW-1185">Reference proteome</keyword>
<protein>
    <recommendedName>
        <fullName evidence="1">R13L1/DRL21-like LRR repeat region domain-containing protein</fullName>
    </recommendedName>
</protein>
<accession>A0A6A6LDZ6</accession>
<evidence type="ECO:0000259" key="1">
    <source>
        <dbReference type="Pfam" id="PF25019"/>
    </source>
</evidence>
<dbReference type="Gene3D" id="3.80.10.10">
    <property type="entry name" value="Ribonuclease Inhibitor"/>
    <property type="match status" value="4"/>
</dbReference>
<dbReference type="PANTHER" id="PTHR47186">
    <property type="entry name" value="LEUCINE-RICH REPEAT-CONTAINING PROTEIN 57"/>
    <property type="match status" value="1"/>
</dbReference>
<name>A0A6A6LDZ6_HEVBR</name>
<dbReference type="InterPro" id="IPR032675">
    <property type="entry name" value="LRR_dom_sf"/>
</dbReference>